<dbReference type="AlphaFoldDB" id="A0A7S0RR09"/>
<dbReference type="EMBL" id="HBFA01033500">
    <property type="protein sequence ID" value="CAD8684473.1"/>
    <property type="molecule type" value="Transcribed_RNA"/>
</dbReference>
<protein>
    <submittedName>
        <fullName evidence="1">Uncharacterized protein</fullName>
    </submittedName>
</protein>
<evidence type="ECO:0000313" key="1">
    <source>
        <dbReference type="EMBL" id="CAD8684473.1"/>
    </source>
</evidence>
<gene>
    <name evidence="1" type="ORF">POBO1169_LOCUS16839</name>
</gene>
<reference evidence="1" key="1">
    <citation type="submission" date="2021-01" db="EMBL/GenBank/DDBJ databases">
        <authorList>
            <person name="Corre E."/>
            <person name="Pelletier E."/>
            <person name="Niang G."/>
            <person name="Scheremetjew M."/>
            <person name="Finn R."/>
            <person name="Kale V."/>
            <person name="Holt S."/>
            <person name="Cochrane G."/>
            <person name="Meng A."/>
            <person name="Brown T."/>
            <person name="Cohen L."/>
        </authorList>
    </citation>
    <scope>NUCLEOTIDE SEQUENCE</scope>
    <source>
        <strain evidence="1">CCMP722</strain>
    </source>
</reference>
<name>A0A7S0RR09_9CHLO</name>
<organism evidence="1">
    <name type="scientific">Pyramimonas obovata</name>
    <dbReference type="NCBI Taxonomy" id="1411642"/>
    <lineage>
        <taxon>Eukaryota</taxon>
        <taxon>Viridiplantae</taxon>
        <taxon>Chlorophyta</taxon>
        <taxon>Pyramimonadophyceae</taxon>
        <taxon>Pyramimonadales</taxon>
        <taxon>Pyramimonadaceae</taxon>
        <taxon>Pyramimonas</taxon>
        <taxon>Pyramimonas incertae sedis</taxon>
    </lineage>
</organism>
<sequence length="187" mass="20861">MDINIIDKPLTSTLGHCDSWWAAVYCAGMVIVWAEVLDLKVCLIQPNTLVTALHEVMKNDTSVNGLGNVGELEEYAHIAEQNAPATFQTTEGSFNGHTGGGMNIVEKLVLLLPVAYIFQIRNAKPAQRVRGISEKDRHQPMAVWKNETLNTWRMEVRIRLAITEERTIGEHTGIMHTTGPTDVDIRE</sequence>
<accession>A0A7S0RR09</accession>
<proteinExistence type="predicted"/>